<organism evidence="7 8">
    <name type="scientific">Cryobacterium psychrophilum</name>
    <dbReference type="NCBI Taxonomy" id="41988"/>
    <lineage>
        <taxon>Bacteria</taxon>
        <taxon>Bacillati</taxon>
        <taxon>Actinomycetota</taxon>
        <taxon>Actinomycetes</taxon>
        <taxon>Micrococcales</taxon>
        <taxon>Microbacteriaceae</taxon>
        <taxon>Cryobacterium</taxon>
    </lineage>
</organism>
<evidence type="ECO:0000259" key="6">
    <source>
        <dbReference type="PROSITE" id="PS51900"/>
    </source>
</evidence>
<reference evidence="7 8" key="1">
    <citation type="submission" date="2019-03" db="EMBL/GenBank/DDBJ databases">
        <title>Genomics of glacier-inhabiting Cryobacterium strains.</title>
        <authorList>
            <person name="Liu Q."/>
            <person name="Xin Y.-H."/>
        </authorList>
    </citation>
    <scope>NUCLEOTIDE SEQUENCE [LARGE SCALE GENOMIC DNA]</scope>
    <source>
        <strain evidence="7 8">CGMCC 1.4292</strain>
    </source>
</reference>
<dbReference type="EMBL" id="SOHQ01000013">
    <property type="protein sequence ID" value="TFD80887.1"/>
    <property type="molecule type" value="Genomic_DNA"/>
</dbReference>
<sequence length="308" mass="34065">MESDMTNSNTLAPTFSPRMTEEEIAAAAFLARYKGDTRTMYISDLRIYFEWCYSNGIKPLEAERVHLEFFARYLEEVRGNGPAATCRRLGTLKGFYRIAEADDRIKRSPMTFVRMPKVIWDENAAMGLDRVQLGTLIQAARAKSPTDAALVTLMGMLGLRVSEATSVQIEDFAETKSGHRVLRVLGKGGKPATIPLPVPVIRMLDACAGDRKSGQLLYTDLGTVMDRRSAYRRIKSLAKRAGLPAGLHPHTLRHSAITAALDSGATLRDAQIFARHSDPRMTNRYDRNRGNLDRHAAHGLAAYLAGAA</sequence>
<dbReference type="GO" id="GO:0003677">
    <property type="term" value="F:DNA binding"/>
    <property type="evidence" value="ECO:0007669"/>
    <property type="project" value="UniProtKB-UniRule"/>
</dbReference>
<dbReference type="Pfam" id="PF00589">
    <property type="entry name" value="Phage_integrase"/>
    <property type="match status" value="1"/>
</dbReference>
<evidence type="ECO:0000256" key="3">
    <source>
        <dbReference type="ARBA" id="ARBA00023172"/>
    </source>
</evidence>
<dbReference type="OrthoDB" id="7476432at2"/>
<keyword evidence="3" id="KW-0233">DNA recombination</keyword>
<dbReference type="GO" id="GO:0015074">
    <property type="term" value="P:DNA integration"/>
    <property type="evidence" value="ECO:0007669"/>
    <property type="project" value="InterPro"/>
</dbReference>
<evidence type="ECO:0000256" key="1">
    <source>
        <dbReference type="ARBA" id="ARBA00008857"/>
    </source>
</evidence>
<dbReference type="Gene3D" id="1.10.150.130">
    <property type="match status" value="1"/>
</dbReference>
<proteinExistence type="inferred from homology"/>
<dbReference type="PROSITE" id="PS51900">
    <property type="entry name" value="CB"/>
    <property type="match status" value="1"/>
</dbReference>
<keyword evidence="2 4" id="KW-0238">DNA-binding</keyword>
<dbReference type="Gene3D" id="1.10.443.10">
    <property type="entry name" value="Intergrase catalytic core"/>
    <property type="match status" value="1"/>
</dbReference>
<dbReference type="SUPFAM" id="SSF56349">
    <property type="entry name" value="DNA breaking-rejoining enzymes"/>
    <property type="match status" value="1"/>
</dbReference>
<feature type="domain" description="Tyr recombinase" evidence="5">
    <location>
        <begin position="121"/>
        <end position="298"/>
    </location>
</feature>
<name>A0A4Y8KTF0_9MICO</name>
<dbReference type="InterPro" id="IPR010998">
    <property type="entry name" value="Integrase_recombinase_N"/>
</dbReference>
<evidence type="ECO:0000313" key="7">
    <source>
        <dbReference type="EMBL" id="TFD80887.1"/>
    </source>
</evidence>
<dbReference type="PANTHER" id="PTHR30349:SF64">
    <property type="entry name" value="PROPHAGE INTEGRASE INTD-RELATED"/>
    <property type="match status" value="1"/>
</dbReference>
<comment type="similarity">
    <text evidence="1">Belongs to the 'phage' integrase family.</text>
</comment>
<evidence type="ECO:0000256" key="2">
    <source>
        <dbReference type="ARBA" id="ARBA00023125"/>
    </source>
</evidence>
<comment type="caution">
    <text evidence="7">The sequence shown here is derived from an EMBL/GenBank/DDBJ whole genome shotgun (WGS) entry which is preliminary data.</text>
</comment>
<dbReference type="InterPro" id="IPR044068">
    <property type="entry name" value="CB"/>
</dbReference>
<dbReference type="Proteomes" id="UP000298218">
    <property type="component" value="Unassembled WGS sequence"/>
</dbReference>
<dbReference type="AlphaFoldDB" id="A0A4Y8KTF0"/>
<dbReference type="GO" id="GO:0006310">
    <property type="term" value="P:DNA recombination"/>
    <property type="evidence" value="ECO:0007669"/>
    <property type="project" value="UniProtKB-KW"/>
</dbReference>
<evidence type="ECO:0000259" key="5">
    <source>
        <dbReference type="PROSITE" id="PS51898"/>
    </source>
</evidence>
<accession>A0A4Y8KTF0</accession>
<feature type="domain" description="Core-binding (CB)" evidence="6">
    <location>
        <begin position="20"/>
        <end position="100"/>
    </location>
</feature>
<gene>
    <name evidence="7" type="ORF">E3T53_04505</name>
</gene>
<evidence type="ECO:0000313" key="8">
    <source>
        <dbReference type="Proteomes" id="UP000298218"/>
    </source>
</evidence>
<dbReference type="PANTHER" id="PTHR30349">
    <property type="entry name" value="PHAGE INTEGRASE-RELATED"/>
    <property type="match status" value="1"/>
</dbReference>
<dbReference type="InterPro" id="IPR050090">
    <property type="entry name" value="Tyrosine_recombinase_XerCD"/>
</dbReference>
<dbReference type="InterPro" id="IPR013762">
    <property type="entry name" value="Integrase-like_cat_sf"/>
</dbReference>
<dbReference type="PROSITE" id="PS51898">
    <property type="entry name" value="TYR_RECOMBINASE"/>
    <property type="match status" value="1"/>
</dbReference>
<dbReference type="InterPro" id="IPR002104">
    <property type="entry name" value="Integrase_catalytic"/>
</dbReference>
<evidence type="ECO:0000256" key="4">
    <source>
        <dbReference type="PROSITE-ProRule" id="PRU01248"/>
    </source>
</evidence>
<keyword evidence="8" id="KW-1185">Reference proteome</keyword>
<protein>
    <submittedName>
        <fullName evidence="7">Integrase</fullName>
    </submittedName>
</protein>
<dbReference type="InterPro" id="IPR011010">
    <property type="entry name" value="DNA_brk_join_enz"/>
</dbReference>